<proteinExistence type="predicted"/>
<keyword evidence="3" id="KW-1185">Reference proteome</keyword>
<gene>
    <name evidence="2" type="ORF">AXG93_4620s2080</name>
</gene>
<dbReference type="AlphaFoldDB" id="A0A176VYC4"/>
<dbReference type="EMBL" id="LVLJ01002341">
    <property type="protein sequence ID" value="OAE25393.1"/>
    <property type="molecule type" value="Genomic_DNA"/>
</dbReference>
<feature type="region of interest" description="Disordered" evidence="1">
    <location>
        <begin position="213"/>
        <end position="239"/>
    </location>
</feature>
<dbReference type="SUPFAM" id="SSF56300">
    <property type="entry name" value="Metallo-dependent phosphatases"/>
    <property type="match status" value="1"/>
</dbReference>
<dbReference type="PANTHER" id="PTHR47680">
    <property type="entry name" value="SHEWANELLA-LIKE PROTEIN PHOSPHATASE 2"/>
    <property type="match status" value="1"/>
</dbReference>
<sequence length="315" mass="35020">MVKGTDLGFDYMQGMPPLEEVENIEKIEPQSKTWNAFVGRILCMRPGGPFCPRFLGHYSTLLIVGKSFFVHGGIRDEQVPNGMQDLVVYNQKVSQWVKGLCQEHQAPGFVEVKQGFVWNRDYGVPSDIPCQNLAKLLGKFQCRRLMIGHTIQPAGINAVCKGKAIRIDVGMSKGCGGREPQALEVLDDERVNVLSRTGSTVLDVRADTEILKFKKSDPDNDDDDDSGASSSKPRMNLTPSKVPSLGFSWTWYSLRTSIADRIHSAHSHSPRTILTYHPSLPFVVDGITELATDVYDHVMRGLLLSIHSTVYAIMN</sequence>
<dbReference type="PANTHER" id="PTHR47680:SF2">
    <property type="entry name" value="SHEWANELLA-LIKE PROTEIN PHOSPHATASE 2"/>
    <property type="match status" value="1"/>
</dbReference>
<name>A0A176VYC4_MARPO</name>
<evidence type="ECO:0000313" key="2">
    <source>
        <dbReference type="EMBL" id="OAE25393.1"/>
    </source>
</evidence>
<evidence type="ECO:0000256" key="1">
    <source>
        <dbReference type="SAM" id="MobiDB-lite"/>
    </source>
</evidence>
<dbReference type="Gene3D" id="3.60.21.10">
    <property type="match status" value="1"/>
</dbReference>
<dbReference type="Proteomes" id="UP000077202">
    <property type="component" value="Unassembled WGS sequence"/>
</dbReference>
<dbReference type="InterPro" id="IPR029052">
    <property type="entry name" value="Metallo-depent_PP-like"/>
</dbReference>
<comment type="caution">
    <text evidence="2">The sequence shown here is derived from an EMBL/GenBank/DDBJ whole genome shotgun (WGS) entry which is preliminary data.</text>
</comment>
<protein>
    <submittedName>
        <fullName evidence="2">Uncharacterized protein</fullName>
    </submittedName>
</protein>
<evidence type="ECO:0000313" key="3">
    <source>
        <dbReference type="Proteomes" id="UP000077202"/>
    </source>
</evidence>
<reference evidence="2" key="1">
    <citation type="submission" date="2016-03" db="EMBL/GenBank/DDBJ databases">
        <title>Mechanisms controlling the formation of the plant cell surface in tip-growing cells are functionally conserved among land plants.</title>
        <authorList>
            <person name="Honkanen S."/>
            <person name="Jones V.A."/>
            <person name="Morieri G."/>
            <person name="Champion C."/>
            <person name="Hetherington A.J."/>
            <person name="Kelly S."/>
            <person name="Saint-Marcoux D."/>
            <person name="Proust H."/>
            <person name="Prescott H."/>
            <person name="Dolan L."/>
        </authorList>
    </citation>
    <scope>NUCLEOTIDE SEQUENCE [LARGE SCALE GENOMIC DNA]</scope>
    <source>
        <tissue evidence="2">Whole gametophyte</tissue>
    </source>
</reference>
<accession>A0A176VYC4</accession>
<organism evidence="2 3">
    <name type="scientific">Marchantia polymorpha subsp. ruderalis</name>
    <dbReference type="NCBI Taxonomy" id="1480154"/>
    <lineage>
        <taxon>Eukaryota</taxon>
        <taxon>Viridiplantae</taxon>
        <taxon>Streptophyta</taxon>
        <taxon>Embryophyta</taxon>
        <taxon>Marchantiophyta</taxon>
        <taxon>Marchantiopsida</taxon>
        <taxon>Marchantiidae</taxon>
        <taxon>Marchantiales</taxon>
        <taxon>Marchantiaceae</taxon>
        <taxon>Marchantia</taxon>
    </lineage>
</organism>